<dbReference type="Gene3D" id="2.60.40.150">
    <property type="entry name" value="C2 domain"/>
    <property type="match status" value="1"/>
</dbReference>
<accession>A0A2A2LBA7</accession>
<reference evidence="3 4" key="1">
    <citation type="journal article" date="2017" name="Curr. Biol.">
        <title>Genome architecture and evolution of a unichromosomal asexual nematode.</title>
        <authorList>
            <person name="Fradin H."/>
            <person name="Zegar C."/>
            <person name="Gutwein M."/>
            <person name="Lucas J."/>
            <person name="Kovtun M."/>
            <person name="Corcoran D."/>
            <person name="Baugh L.R."/>
            <person name="Kiontke K."/>
            <person name="Gunsalus K."/>
            <person name="Fitch D.H."/>
            <person name="Piano F."/>
        </authorList>
    </citation>
    <scope>NUCLEOTIDE SEQUENCE [LARGE SCALE GENOMIC DNA]</scope>
    <source>
        <strain evidence="3">PF1309</strain>
    </source>
</reference>
<keyword evidence="4" id="KW-1185">Reference proteome</keyword>
<organism evidence="3 4">
    <name type="scientific">Diploscapter pachys</name>
    <dbReference type="NCBI Taxonomy" id="2018661"/>
    <lineage>
        <taxon>Eukaryota</taxon>
        <taxon>Metazoa</taxon>
        <taxon>Ecdysozoa</taxon>
        <taxon>Nematoda</taxon>
        <taxon>Chromadorea</taxon>
        <taxon>Rhabditida</taxon>
        <taxon>Rhabditina</taxon>
        <taxon>Rhabditomorpha</taxon>
        <taxon>Rhabditoidea</taxon>
        <taxon>Rhabditidae</taxon>
        <taxon>Diploscapter</taxon>
    </lineage>
</organism>
<gene>
    <name evidence="3" type="ORF">WR25_10853</name>
</gene>
<evidence type="ECO:0000313" key="3">
    <source>
        <dbReference type="EMBL" id="PAV83571.1"/>
    </source>
</evidence>
<feature type="domain" description="C2" evidence="2">
    <location>
        <begin position="322"/>
        <end position="443"/>
    </location>
</feature>
<dbReference type="OrthoDB" id="196547at2759"/>
<evidence type="ECO:0000313" key="4">
    <source>
        <dbReference type="Proteomes" id="UP000218231"/>
    </source>
</evidence>
<dbReference type="SUPFAM" id="SSF49562">
    <property type="entry name" value="C2 domain (Calcium/lipid-binding domain, CaLB)"/>
    <property type="match status" value="1"/>
</dbReference>
<dbReference type="Pfam" id="PF00168">
    <property type="entry name" value="C2"/>
    <property type="match status" value="1"/>
</dbReference>
<dbReference type="AlphaFoldDB" id="A0A2A2LBA7"/>
<dbReference type="InterPro" id="IPR000008">
    <property type="entry name" value="C2_dom"/>
</dbReference>
<evidence type="ECO:0000259" key="2">
    <source>
        <dbReference type="PROSITE" id="PS50004"/>
    </source>
</evidence>
<feature type="compositionally biased region" description="Acidic residues" evidence="1">
    <location>
        <begin position="85"/>
        <end position="106"/>
    </location>
</feature>
<feature type="compositionally biased region" description="Polar residues" evidence="1">
    <location>
        <begin position="133"/>
        <end position="142"/>
    </location>
</feature>
<feature type="region of interest" description="Disordered" evidence="1">
    <location>
        <begin position="75"/>
        <end position="148"/>
    </location>
</feature>
<name>A0A2A2LBA7_9BILA</name>
<dbReference type="InterPro" id="IPR035892">
    <property type="entry name" value="C2_domain_sf"/>
</dbReference>
<feature type="compositionally biased region" description="Polar residues" evidence="1">
    <location>
        <begin position="111"/>
        <end position="124"/>
    </location>
</feature>
<comment type="caution">
    <text evidence="3">The sequence shown here is derived from an EMBL/GenBank/DDBJ whole genome shotgun (WGS) entry which is preliminary data.</text>
</comment>
<dbReference type="Proteomes" id="UP000218231">
    <property type="component" value="Unassembled WGS sequence"/>
</dbReference>
<proteinExistence type="predicted"/>
<dbReference type="STRING" id="2018661.A0A2A2LBA7"/>
<dbReference type="PROSITE" id="PS50004">
    <property type="entry name" value="C2"/>
    <property type="match status" value="1"/>
</dbReference>
<evidence type="ECO:0000256" key="1">
    <source>
        <dbReference type="SAM" id="MobiDB-lite"/>
    </source>
</evidence>
<dbReference type="CDD" id="cd00030">
    <property type="entry name" value="C2"/>
    <property type="match status" value="1"/>
</dbReference>
<dbReference type="SMART" id="SM00239">
    <property type="entry name" value="C2"/>
    <property type="match status" value="1"/>
</dbReference>
<sequence length="537" mass="61420">MSYGHHNGYPPPFGLPQVGHIGNTLGLHRYGNMQEFCIDSAPSSPPLPLPTLPVLPSPIHQQPFNYNPLPMPVQMPIQSKPNDFPFEDDDEPDYSTEFDYDSDIDDNSNSMPQRTHSNPQFYRQSSDDERRYTSSSLELSTDTNEENLGGMYASIDKERRYRERLRSPILAPIPNRDLSMIEEISPVRNCTSPSSDDGYSGPPVPSPRFPKHWNPQLTSTSTSLKPLLPKTNPYQEYNMRSANIVSSTPKTSERRRIPKFSSNAPQYQKNFERPRSYYADVDDDLNYMEPPTNTLSSVRSWTTEFKPEAYGLPSGVAKYFGVTGILFLTISYCTATRRIEVTVKNAVFFRNASQTQVCSYVRDRYNASRVEQSHRTKLAYTTNKPEYKERFVFPISHDCRKDSLLVSVYAMNADNVQTQRLMGCMAFPLERMFKKLKNLDVDYYYRDGPENAPKFELYSDGFFILSRERGLKNHLGSKKINKKTYYDVGCHSSCSSRSSPKHEWVAGSRISAEISATEYVNFCFGILSVSFRICERA</sequence>
<dbReference type="EMBL" id="LIAE01006947">
    <property type="protein sequence ID" value="PAV83571.1"/>
    <property type="molecule type" value="Genomic_DNA"/>
</dbReference>
<protein>
    <recommendedName>
        <fullName evidence="2">C2 domain-containing protein</fullName>
    </recommendedName>
</protein>